<dbReference type="SUPFAM" id="SSF52540">
    <property type="entry name" value="P-loop containing nucleoside triphosphate hydrolases"/>
    <property type="match status" value="1"/>
</dbReference>
<dbReference type="EMBL" id="AP018665">
    <property type="protein sequence ID" value="BBE00145.1"/>
    <property type="molecule type" value="Genomic_DNA"/>
</dbReference>
<dbReference type="Gene3D" id="3.40.50.300">
    <property type="entry name" value="P-loop containing nucleotide triphosphate hydrolases"/>
    <property type="match status" value="1"/>
</dbReference>
<reference evidence="2 3" key="1">
    <citation type="submission" date="2018-05" db="EMBL/GenBank/DDBJ databases">
        <title>Complete Genome Sequence of the Nonylphenol-Degrading Bacterium Sphingobium amiense DSM 16289T.</title>
        <authorList>
            <person name="Ootsuka M."/>
            <person name="Nishizawa T."/>
            <person name="Ohta H."/>
        </authorList>
    </citation>
    <scope>NUCLEOTIDE SEQUENCE [LARGE SCALE GENOMIC DNA]</scope>
    <source>
        <strain evidence="2 3">DSM 16289</strain>
        <plasmid evidence="3">psamie_2 dna</plasmid>
    </source>
</reference>
<geneLocation type="plasmid" evidence="3">
    <name>psamie_2 dna</name>
</geneLocation>
<dbReference type="InterPro" id="IPR002586">
    <property type="entry name" value="CobQ/CobB/MinD/ParA_Nub-bd_dom"/>
</dbReference>
<keyword evidence="2" id="KW-0614">Plasmid</keyword>
<evidence type="ECO:0000313" key="2">
    <source>
        <dbReference type="EMBL" id="BBE00145.1"/>
    </source>
</evidence>
<protein>
    <submittedName>
        <fullName evidence="2">Chromosome partitioning protein ParA</fullName>
    </submittedName>
</protein>
<proteinExistence type="predicted"/>
<dbReference type="PANTHER" id="PTHR13696">
    <property type="entry name" value="P-LOOP CONTAINING NUCLEOSIDE TRIPHOSPHATE HYDROLASE"/>
    <property type="match status" value="1"/>
</dbReference>
<feature type="domain" description="CobQ/CobB/MinD/ParA nucleotide binding" evidence="1">
    <location>
        <begin position="4"/>
        <end position="186"/>
    </location>
</feature>
<dbReference type="InterPro" id="IPR027417">
    <property type="entry name" value="P-loop_NTPase"/>
</dbReference>
<dbReference type="InterPro" id="IPR050678">
    <property type="entry name" value="DNA_Partitioning_ATPase"/>
</dbReference>
<dbReference type="Pfam" id="PF01656">
    <property type="entry name" value="CbiA"/>
    <property type="match status" value="1"/>
</dbReference>
<dbReference type="CDD" id="cd02042">
    <property type="entry name" value="ParAB_family"/>
    <property type="match status" value="1"/>
</dbReference>
<sequence>MILAVGNTKGGVGKTTLAVNLAVARALAGRDLLLVDGDEQGTALTFTELRTDRLGAAGYTAVALTGAALRSQVRQLAAKYDDIIIDVGGRDTGSLRAALTVADTLLVPVQPRSFDVWALDQVAALVAEAREINEGLRAVAVLNGADAQGADNEAALEMIGDIEGIEVLPTSIVRRKAFPNAAAEGRAVVEQSSRDAKAIDELAALVSAVFV</sequence>
<accession>A0A494W6F2</accession>
<dbReference type="PIRSF" id="PIRSF009320">
    <property type="entry name" value="Nuc_binding_HP_1000"/>
    <property type="match status" value="1"/>
</dbReference>
<dbReference type="PANTHER" id="PTHR13696:SF96">
    <property type="entry name" value="COBQ_COBB_MIND_PARA NUCLEOTIDE BINDING DOMAIN-CONTAINING PROTEIN"/>
    <property type="match status" value="1"/>
</dbReference>
<dbReference type="RefSeq" id="WP_066704017.1">
    <property type="nucleotide sequence ID" value="NZ_AP018665.1"/>
</dbReference>
<name>A0A494W6F2_9SPHN</name>
<dbReference type="KEGG" id="sami:SAMIE_2000310"/>
<dbReference type="AlphaFoldDB" id="A0A494W6F2"/>
<dbReference type="Proteomes" id="UP000279959">
    <property type="component" value="Plasmid pSAMIE_2"/>
</dbReference>
<evidence type="ECO:0000313" key="3">
    <source>
        <dbReference type="Proteomes" id="UP000279959"/>
    </source>
</evidence>
<evidence type="ECO:0000259" key="1">
    <source>
        <dbReference type="Pfam" id="PF01656"/>
    </source>
</evidence>
<keyword evidence="3" id="KW-1185">Reference proteome</keyword>
<gene>
    <name evidence="2" type="ORF">SAMIE_2000310</name>
</gene>
<organism evidence="2 3">
    <name type="scientific">Sphingobium amiense</name>
    <dbReference type="NCBI Taxonomy" id="135719"/>
    <lineage>
        <taxon>Bacteria</taxon>
        <taxon>Pseudomonadati</taxon>
        <taxon>Pseudomonadota</taxon>
        <taxon>Alphaproteobacteria</taxon>
        <taxon>Sphingomonadales</taxon>
        <taxon>Sphingomonadaceae</taxon>
        <taxon>Sphingobium</taxon>
    </lineage>
</organism>